<keyword evidence="3" id="KW-1185">Reference proteome</keyword>
<evidence type="ECO:0000313" key="2">
    <source>
        <dbReference type="EMBL" id="KAF2157887.1"/>
    </source>
</evidence>
<feature type="compositionally biased region" description="Polar residues" evidence="1">
    <location>
        <begin position="253"/>
        <end position="262"/>
    </location>
</feature>
<feature type="compositionally biased region" description="Acidic residues" evidence="1">
    <location>
        <begin position="157"/>
        <end position="173"/>
    </location>
</feature>
<sequence length="375" mass="42026">MAPTADTMTIAGTLPSLTESLQSATCAVPSWENLQPPENGISLLDAKNEIFLAYLQSLALRNLKLIRDVREIVYGRQIHAPSDSTSQLQDQLVDNLIRQRVYLEKGVRPLEERLKYTIDKTLRAAADDDRKSENKQDAKSTGHRHGKTAISESTSGSDEEDESSDEDSSEDEAGVALAPNQKAMLQQGAKSVSRTSRPQENSDNRTGVYKPPRVTATSMPENFDRASRRKERPDRSRTMDEYVSAELADAPSAQPSIGSTIAQGGRRQISAREREKEQERRDYEETHLMRLPKQSNKDKAKKGGRDGGFGGEEWRGLGEGLDRIDSLTRGVKRRDKEGALEKSRKRRAAEDGQKQDGTQNGLFDRRKKRMMQKLR</sequence>
<dbReference type="EMBL" id="ML996081">
    <property type="protein sequence ID" value="KAF2157887.1"/>
    <property type="molecule type" value="Genomic_DNA"/>
</dbReference>
<dbReference type="Proteomes" id="UP000799439">
    <property type="component" value="Unassembled WGS sequence"/>
</dbReference>
<dbReference type="PANTHER" id="PTHR13237">
    <property type="entry name" value="SOMETHING ABOUT SILENCING PROTEIN 10-RELATED"/>
    <property type="match status" value="1"/>
</dbReference>
<organism evidence="2 3">
    <name type="scientific">Myriangium duriaei CBS 260.36</name>
    <dbReference type="NCBI Taxonomy" id="1168546"/>
    <lineage>
        <taxon>Eukaryota</taxon>
        <taxon>Fungi</taxon>
        <taxon>Dikarya</taxon>
        <taxon>Ascomycota</taxon>
        <taxon>Pezizomycotina</taxon>
        <taxon>Dothideomycetes</taxon>
        <taxon>Dothideomycetidae</taxon>
        <taxon>Myriangiales</taxon>
        <taxon>Myriangiaceae</taxon>
        <taxon>Myriangium</taxon>
    </lineage>
</organism>
<dbReference type="OrthoDB" id="203440at2759"/>
<dbReference type="InterPro" id="IPR007146">
    <property type="entry name" value="Sas10/Utp3/C1D"/>
</dbReference>
<protein>
    <submittedName>
        <fullName evidence="2">Uncharacterized protein</fullName>
    </submittedName>
</protein>
<dbReference type="PANTHER" id="PTHR13237:SF9">
    <property type="entry name" value="NEUROGUIDIN"/>
    <property type="match status" value="1"/>
</dbReference>
<evidence type="ECO:0000313" key="3">
    <source>
        <dbReference type="Proteomes" id="UP000799439"/>
    </source>
</evidence>
<gene>
    <name evidence="2" type="ORF">K461DRAFT_317912</name>
</gene>
<accession>A0A9P4MLZ8</accession>
<name>A0A9P4MLZ8_9PEZI</name>
<feature type="compositionally biased region" description="Basic and acidic residues" evidence="1">
    <location>
        <begin position="334"/>
        <end position="354"/>
    </location>
</feature>
<reference evidence="2" key="1">
    <citation type="journal article" date="2020" name="Stud. Mycol.">
        <title>101 Dothideomycetes genomes: a test case for predicting lifestyles and emergence of pathogens.</title>
        <authorList>
            <person name="Haridas S."/>
            <person name="Albert R."/>
            <person name="Binder M."/>
            <person name="Bloem J."/>
            <person name="Labutti K."/>
            <person name="Salamov A."/>
            <person name="Andreopoulos B."/>
            <person name="Baker S."/>
            <person name="Barry K."/>
            <person name="Bills G."/>
            <person name="Bluhm B."/>
            <person name="Cannon C."/>
            <person name="Castanera R."/>
            <person name="Culley D."/>
            <person name="Daum C."/>
            <person name="Ezra D."/>
            <person name="Gonzalez J."/>
            <person name="Henrissat B."/>
            <person name="Kuo A."/>
            <person name="Liang C."/>
            <person name="Lipzen A."/>
            <person name="Lutzoni F."/>
            <person name="Magnuson J."/>
            <person name="Mondo S."/>
            <person name="Nolan M."/>
            <person name="Ohm R."/>
            <person name="Pangilinan J."/>
            <person name="Park H.-J."/>
            <person name="Ramirez L."/>
            <person name="Alfaro M."/>
            <person name="Sun H."/>
            <person name="Tritt A."/>
            <person name="Yoshinaga Y."/>
            <person name="Zwiers L.-H."/>
            <person name="Turgeon B."/>
            <person name="Goodwin S."/>
            <person name="Spatafora J."/>
            <person name="Crous P."/>
            <person name="Grigoriev I."/>
        </authorList>
    </citation>
    <scope>NUCLEOTIDE SEQUENCE</scope>
    <source>
        <strain evidence="2">CBS 260.36</strain>
    </source>
</reference>
<dbReference type="AlphaFoldDB" id="A0A9P4MLZ8"/>
<feature type="compositionally biased region" description="Basic and acidic residues" evidence="1">
    <location>
        <begin position="312"/>
        <end position="326"/>
    </location>
</feature>
<feature type="compositionally biased region" description="Polar residues" evidence="1">
    <location>
        <begin position="188"/>
        <end position="205"/>
    </location>
</feature>
<feature type="compositionally biased region" description="Basic and acidic residues" evidence="1">
    <location>
        <begin position="125"/>
        <end position="140"/>
    </location>
</feature>
<feature type="compositionally biased region" description="Basic and acidic residues" evidence="1">
    <location>
        <begin position="270"/>
        <end position="288"/>
    </location>
</feature>
<comment type="caution">
    <text evidence="2">The sequence shown here is derived from an EMBL/GenBank/DDBJ whole genome shotgun (WGS) entry which is preliminary data.</text>
</comment>
<feature type="non-terminal residue" evidence="2">
    <location>
        <position position="1"/>
    </location>
</feature>
<feature type="compositionally biased region" description="Basic residues" evidence="1">
    <location>
        <begin position="365"/>
        <end position="375"/>
    </location>
</feature>
<feature type="region of interest" description="Disordered" evidence="1">
    <location>
        <begin position="125"/>
        <end position="375"/>
    </location>
</feature>
<dbReference type="Pfam" id="PF04000">
    <property type="entry name" value="Sas10_Utp3"/>
    <property type="match status" value="1"/>
</dbReference>
<dbReference type="GO" id="GO:0000462">
    <property type="term" value="P:maturation of SSU-rRNA from tricistronic rRNA transcript (SSU-rRNA, 5.8S rRNA, LSU-rRNA)"/>
    <property type="evidence" value="ECO:0007669"/>
    <property type="project" value="TreeGrafter"/>
</dbReference>
<evidence type="ECO:0000256" key="1">
    <source>
        <dbReference type="SAM" id="MobiDB-lite"/>
    </source>
</evidence>
<proteinExistence type="predicted"/>
<feature type="compositionally biased region" description="Basic and acidic residues" evidence="1">
    <location>
        <begin position="222"/>
        <end position="240"/>
    </location>
</feature>
<feature type="compositionally biased region" description="Basic and acidic residues" evidence="1">
    <location>
        <begin position="295"/>
        <end position="305"/>
    </location>
</feature>
<dbReference type="GO" id="GO:0032040">
    <property type="term" value="C:small-subunit processome"/>
    <property type="evidence" value="ECO:0007669"/>
    <property type="project" value="TreeGrafter"/>
</dbReference>